<dbReference type="PANTHER" id="PTHR33279">
    <property type="entry name" value="SULFUR CARRIER PROTEIN YEDF-RELATED"/>
    <property type="match status" value="1"/>
</dbReference>
<accession>A0A171KUN0</accession>
<evidence type="ECO:0000313" key="3">
    <source>
        <dbReference type="EMBL" id="KKO72597.1"/>
    </source>
</evidence>
<dbReference type="STRING" id="206506.AAV32_06095"/>
<evidence type="ECO:0000259" key="2">
    <source>
        <dbReference type="Pfam" id="PF01206"/>
    </source>
</evidence>
<organism evidence="3 5">
    <name type="scientific">Kerstersia gyiorum</name>
    <dbReference type="NCBI Taxonomy" id="206506"/>
    <lineage>
        <taxon>Bacteria</taxon>
        <taxon>Pseudomonadati</taxon>
        <taxon>Pseudomonadota</taxon>
        <taxon>Betaproteobacteria</taxon>
        <taxon>Burkholderiales</taxon>
        <taxon>Alcaligenaceae</taxon>
        <taxon>Kerstersia</taxon>
    </lineage>
</organism>
<feature type="domain" description="UPF0033" evidence="2">
    <location>
        <begin position="11"/>
        <end position="72"/>
    </location>
</feature>
<dbReference type="InterPro" id="IPR036868">
    <property type="entry name" value="TusA-like_sf"/>
</dbReference>
<dbReference type="GeneID" id="99726057"/>
<dbReference type="Gene3D" id="3.30.110.40">
    <property type="entry name" value="TusA-like domain"/>
    <property type="match status" value="1"/>
</dbReference>
<protein>
    <submittedName>
        <fullName evidence="4">tRNA 2-thiouridine synthesizing protein A</fullName>
    </submittedName>
</protein>
<name>A0A171KUN0_9BURK</name>
<dbReference type="EMBL" id="SGWZ01000002">
    <property type="protein sequence ID" value="RZS70029.1"/>
    <property type="molecule type" value="Genomic_DNA"/>
</dbReference>
<evidence type="ECO:0000313" key="4">
    <source>
        <dbReference type="EMBL" id="RZS70029.1"/>
    </source>
</evidence>
<dbReference type="AlphaFoldDB" id="A0A171KUN0"/>
<dbReference type="Proteomes" id="UP000078084">
    <property type="component" value="Unassembled WGS sequence"/>
</dbReference>
<evidence type="ECO:0000256" key="1">
    <source>
        <dbReference type="ARBA" id="ARBA00008984"/>
    </source>
</evidence>
<dbReference type="InterPro" id="IPR001455">
    <property type="entry name" value="TusA-like"/>
</dbReference>
<gene>
    <name evidence="3" type="ORF">AAV32_06095</name>
    <name evidence="4" type="ORF">EV679_1417</name>
</gene>
<dbReference type="PATRIC" id="fig|206506.3.peg.1307"/>
<dbReference type="Proteomes" id="UP000292039">
    <property type="component" value="Unassembled WGS sequence"/>
</dbReference>
<dbReference type="OrthoDB" id="9797551at2"/>
<dbReference type="RefSeq" id="WP_068368878.1">
    <property type="nucleotide sequence ID" value="NZ_CBCSEB010000016.1"/>
</dbReference>
<sequence>MSAVDPEFVQEVDASGLKCPLPILRAKKALAQMQADEVLRVVTTDPGAVRDFDAFARQTGNTLLLQRDEGARCVHYLKRRSA</sequence>
<keyword evidence="5" id="KW-1185">Reference proteome</keyword>
<proteinExistence type="inferred from homology"/>
<dbReference type="CDD" id="cd00291">
    <property type="entry name" value="SirA_YedF_YeeD"/>
    <property type="match status" value="1"/>
</dbReference>
<comment type="caution">
    <text evidence="3">The sequence shown here is derived from an EMBL/GenBank/DDBJ whole genome shotgun (WGS) entry which is preliminary data.</text>
</comment>
<reference evidence="4 6" key="2">
    <citation type="submission" date="2019-02" db="EMBL/GenBank/DDBJ databases">
        <title>Genomic Encyclopedia of Type Strains, Phase IV (KMG-IV): sequencing the most valuable type-strain genomes for metagenomic binning, comparative biology and taxonomic classification.</title>
        <authorList>
            <person name="Goeker M."/>
        </authorList>
    </citation>
    <scope>NUCLEOTIDE SEQUENCE [LARGE SCALE GENOMIC DNA]</scope>
    <source>
        <strain evidence="4 6">DSM 16618</strain>
    </source>
</reference>
<dbReference type="PANTHER" id="PTHR33279:SF6">
    <property type="entry name" value="SULFUR CARRIER PROTEIN YEDF-RELATED"/>
    <property type="match status" value="1"/>
</dbReference>
<dbReference type="EMBL" id="LBNE01000002">
    <property type="protein sequence ID" value="KKO72597.1"/>
    <property type="molecule type" value="Genomic_DNA"/>
</dbReference>
<reference evidence="3 5" key="1">
    <citation type="submission" date="2015-04" db="EMBL/GenBank/DDBJ databases">
        <title>Genome sequence of Kerstersia gyiorum CG1.</title>
        <authorList>
            <person name="Greninger A.L."/>
            <person name="Kozyreva V."/>
            <person name="Chaturvedi V."/>
        </authorList>
    </citation>
    <scope>NUCLEOTIDE SEQUENCE [LARGE SCALE GENOMIC DNA]</scope>
    <source>
        <strain evidence="3 5">CG1</strain>
    </source>
</reference>
<evidence type="ECO:0000313" key="6">
    <source>
        <dbReference type="Proteomes" id="UP000292039"/>
    </source>
</evidence>
<evidence type="ECO:0000313" key="5">
    <source>
        <dbReference type="Proteomes" id="UP000078084"/>
    </source>
</evidence>
<dbReference type="Pfam" id="PF01206">
    <property type="entry name" value="TusA"/>
    <property type="match status" value="1"/>
</dbReference>
<comment type="similarity">
    <text evidence="1">Belongs to the sulfur carrier protein TusA family.</text>
</comment>
<dbReference type="SUPFAM" id="SSF64307">
    <property type="entry name" value="SirA-like"/>
    <property type="match status" value="1"/>
</dbReference>